<dbReference type="EMBL" id="KV407458">
    <property type="protein sequence ID" value="KZF22725.1"/>
    <property type="molecule type" value="Genomic_DNA"/>
</dbReference>
<sequence>MVIWTISNQLAPSIIFCSGSWATSFTVLFMSYSLSFSYLFFSIPSNQAFWIACLFSSVMYHLLFHLLLLFFSLLFLFFLFFLPSYHVLFHFHHMTGSPREKKVSRNATNLVLENSKAQGNDKKFMQEEDRERKLDDTFVLEMNVERQLAQH</sequence>
<gene>
    <name evidence="2" type="ORF">L228DRAFT_134627</name>
</gene>
<reference evidence="2 3" key="1">
    <citation type="journal article" date="2016" name="Fungal Biol.">
        <title>The genome of Xylona heveae provides a window into fungal endophytism.</title>
        <authorList>
            <person name="Gazis R."/>
            <person name="Kuo A."/>
            <person name="Riley R."/>
            <person name="LaButti K."/>
            <person name="Lipzen A."/>
            <person name="Lin J."/>
            <person name="Amirebrahimi M."/>
            <person name="Hesse C.N."/>
            <person name="Spatafora J.W."/>
            <person name="Henrissat B."/>
            <person name="Hainaut M."/>
            <person name="Grigoriev I.V."/>
            <person name="Hibbett D.S."/>
        </authorList>
    </citation>
    <scope>NUCLEOTIDE SEQUENCE [LARGE SCALE GENOMIC DNA]</scope>
    <source>
        <strain evidence="2 3">TC161</strain>
    </source>
</reference>
<dbReference type="GeneID" id="28894254"/>
<evidence type="ECO:0000256" key="1">
    <source>
        <dbReference type="SAM" id="Phobius"/>
    </source>
</evidence>
<dbReference type="Proteomes" id="UP000076632">
    <property type="component" value="Unassembled WGS sequence"/>
</dbReference>
<organism evidence="2 3">
    <name type="scientific">Xylona heveae (strain CBS 132557 / TC161)</name>
    <dbReference type="NCBI Taxonomy" id="1328760"/>
    <lineage>
        <taxon>Eukaryota</taxon>
        <taxon>Fungi</taxon>
        <taxon>Dikarya</taxon>
        <taxon>Ascomycota</taxon>
        <taxon>Pezizomycotina</taxon>
        <taxon>Xylonomycetes</taxon>
        <taxon>Xylonales</taxon>
        <taxon>Xylonaceae</taxon>
        <taxon>Xylona</taxon>
    </lineage>
</organism>
<dbReference type="AlphaFoldDB" id="A0A165GXG8"/>
<keyword evidence="1" id="KW-0472">Membrane</keyword>
<name>A0A165GXG8_XYLHT</name>
<dbReference type="RefSeq" id="XP_018188280.1">
    <property type="nucleotide sequence ID" value="XM_018329117.1"/>
</dbReference>
<feature type="transmembrane region" description="Helical" evidence="1">
    <location>
        <begin position="20"/>
        <end position="41"/>
    </location>
</feature>
<keyword evidence="1" id="KW-0812">Transmembrane</keyword>
<evidence type="ECO:0000313" key="3">
    <source>
        <dbReference type="Proteomes" id="UP000076632"/>
    </source>
</evidence>
<evidence type="ECO:0000313" key="2">
    <source>
        <dbReference type="EMBL" id="KZF22725.1"/>
    </source>
</evidence>
<accession>A0A165GXG8</accession>
<feature type="transmembrane region" description="Helical" evidence="1">
    <location>
        <begin position="73"/>
        <end position="91"/>
    </location>
</feature>
<keyword evidence="3" id="KW-1185">Reference proteome</keyword>
<dbReference type="InParanoid" id="A0A165GXG8"/>
<keyword evidence="1" id="KW-1133">Transmembrane helix</keyword>
<protein>
    <submittedName>
        <fullName evidence="2">Uncharacterized protein</fullName>
    </submittedName>
</protein>
<proteinExistence type="predicted"/>